<feature type="region of interest" description="Disordered" evidence="1">
    <location>
        <begin position="1"/>
        <end position="41"/>
    </location>
</feature>
<dbReference type="PANTHER" id="PTHR44757:SF2">
    <property type="entry name" value="BIOFILM ARCHITECTURE MAINTENANCE PROTEIN MBAA"/>
    <property type="match status" value="1"/>
</dbReference>
<dbReference type="InterPro" id="IPR000160">
    <property type="entry name" value="GGDEF_dom"/>
</dbReference>
<dbReference type="CDD" id="cd01949">
    <property type="entry name" value="GGDEF"/>
    <property type="match status" value="1"/>
</dbReference>
<dbReference type="InterPro" id="IPR001633">
    <property type="entry name" value="EAL_dom"/>
</dbReference>
<dbReference type="PROSITE" id="PS50883">
    <property type="entry name" value="EAL"/>
    <property type="match status" value="1"/>
</dbReference>
<comment type="caution">
    <text evidence="6">The sequence shown here is derived from an EMBL/GenBank/DDBJ whole genome shotgun (WGS) entry which is preliminary data.</text>
</comment>
<sequence>MVVARLPGPSDRATPEPGRALRAVEPVEPVGAGPSTPDPASRLADRWADLLPGAGSPAIGQLRTLLRRLSTVLRADPFWPPTARRIGASLYHCGPAKRPLGAGGPQPEELLPPTLGLLRSDAQAMLGTPGPEGARRLATALDQLVAGYLAAMRERAESERQDLLTATRWPPEDLQRVLTDGDLHYRALYLRGRVGIAVGSLAGDVIDANPALYRLFGADQPPELPHAAADFVHPDDLATFVESYHRVASADGPDSVEIDVRLVRPDRIVVWARLNATLVRNDRGEPDRVVAVVQDISERHRLRSRLERAATLDRLTQLPNRGVAEAQLRQAFAPGAARRAGLCAVDVDGFRSVNDTLGHAVGDELLFAVAGRLQMAAGDHLVTRTGGDDFAVLAVDTTGADDMKALADRLLDALGPPFQLAGRSLTVTASIGVSEAPTATTVPEELMRSADVALSWAKAQGGGRRVLFDPERDAGEAARSTLLAGLPEAVDRGEFRLAFQPLVRLRDEHVLGTEALVRWQHPVEGVLGPGRFIELAERSGAIVSLGRWVLRESCRQAAGWHERLGDASPYVSVNVSPVQLVAPGWFDAVTDALAESGLPPRKLQLEITEQAVLGDEALALDVLGALRGADVRLALDDFGTGWSSLAWLRRLPVHALKIDGSFIDGLRHPAPDPMDESIVRALVELAHALDLEVTAEWVETRTQAERLERLGCDLGQGRWFGDAGPAAWVPDLVRRSLR</sequence>
<dbReference type="EMBL" id="BJVJ01000024">
    <property type="protein sequence ID" value="GEL23800.1"/>
    <property type="molecule type" value="Genomic_DNA"/>
</dbReference>
<dbReference type="Proteomes" id="UP000321685">
    <property type="component" value="Unassembled WGS sequence"/>
</dbReference>
<feature type="domain" description="EAL" evidence="4">
    <location>
        <begin position="479"/>
        <end position="737"/>
    </location>
</feature>
<dbReference type="OrthoDB" id="23692at2"/>
<dbReference type="InterPro" id="IPR052155">
    <property type="entry name" value="Biofilm_reg_signaling"/>
</dbReference>
<dbReference type="InterPro" id="IPR001610">
    <property type="entry name" value="PAC"/>
</dbReference>
<feature type="domain" description="GGDEF" evidence="5">
    <location>
        <begin position="338"/>
        <end position="470"/>
    </location>
</feature>
<dbReference type="InterPro" id="IPR043128">
    <property type="entry name" value="Rev_trsase/Diguanyl_cyclase"/>
</dbReference>
<protein>
    <submittedName>
        <fullName evidence="6">GGDEF domain-containing protein</fullName>
    </submittedName>
</protein>
<dbReference type="Pfam" id="PF08447">
    <property type="entry name" value="PAS_3"/>
    <property type="match status" value="1"/>
</dbReference>
<dbReference type="CDD" id="cd00130">
    <property type="entry name" value="PAS"/>
    <property type="match status" value="1"/>
</dbReference>
<evidence type="ECO:0000256" key="1">
    <source>
        <dbReference type="SAM" id="MobiDB-lite"/>
    </source>
</evidence>
<dbReference type="SUPFAM" id="SSF141868">
    <property type="entry name" value="EAL domain-like"/>
    <property type="match status" value="1"/>
</dbReference>
<dbReference type="Gene3D" id="3.30.450.20">
    <property type="entry name" value="PAS domain"/>
    <property type="match status" value="1"/>
</dbReference>
<dbReference type="NCBIfam" id="TIGR00254">
    <property type="entry name" value="GGDEF"/>
    <property type="match status" value="1"/>
</dbReference>
<dbReference type="Gene3D" id="3.30.70.270">
    <property type="match status" value="1"/>
</dbReference>
<dbReference type="SMART" id="SM00052">
    <property type="entry name" value="EAL"/>
    <property type="match status" value="1"/>
</dbReference>
<dbReference type="PROSITE" id="PS50113">
    <property type="entry name" value="PAC"/>
    <property type="match status" value="1"/>
</dbReference>
<feature type="domain" description="PAC" evidence="3">
    <location>
        <begin position="256"/>
        <end position="308"/>
    </location>
</feature>
<dbReference type="PROSITE" id="PS50112">
    <property type="entry name" value="PAS"/>
    <property type="match status" value="1"/>
</dbReference>
<dbReference type="InterPro" id="IPR000014">
    <property type="entry name" value="PAS"/>
</dbReference>
<dbReference type="InterPro" id="IPR035919">
    <property type="entry name" value="EAL_sf"/>
</dbReference>
<evidence type="ECO:0000259" key="5">
    <source>
        <dbReference type="PROSITE" id="PS50887"/>
    </source>
</evidence>
<dbReference type="SMART" id="SM00267">
    <property type="entry name" value="GGDEF"/>
    <property type="match status" value="1"/>
</dbReference>
<dbReference type="NCBIfam" id="TIGR00229">
    <property type="entry name" value="sensory_box"/>
    <property type="match status" value="1"/>
</dbReference>
<dbReference type="InterPro" id="IPR035965">
    <property type="entry name" value="PAS-like_dom_sf"/>
</dbReference>
<dbReference type="Pfam" id="PF00563">
    <property type="entry name" value="EAL"/>
    <property type="match status" value="1"/>
</dbReference>
<dbReference type="Gene3D" id="3.20.20.450">
    <property type="entry name" value="EAL domain"/>
    <property type="match status" value="1"/>
</dbReference>
<dbReference type="AlphaFoldDB" id="A0A511DG88"/>
<accession>A0A511DG88</accession>
<dbReference type="InterPro" id="IPR029787">
    <property type="entry name" value="Nucleotide_cyclase"/>
</dbReference>
<dbReference type="SUPFAM" id="SSF55785">
    <property type="entry name" value="PYP-like sensor domain (PAS domain)"/>
    <property type="match status" value="1"/>
</dbReference>
<feature type="domain" description="PAS" evidence="2">
    <location>
        <begin position="203"/>
        <end position="251"/>
    </location>
</feature>
<dbReference type="InterPro" id="IPR013655">
    <property type="entry name" value="PAS_fold_3"/>
</dbReference>
<dbReference type="CDD" id="cd01948">
    <property type="entry name" value="EAL"/>
    <property type="match status" value="1"/>
</dbReference>
<name>A0A511DG88_9PSEU</name>
<dbReference type="InterPro" id="IPR000700">
    <property type="entry name" value="PAS-assoc_C"/>
</dbReference>
<reference evidence="6 7" key="1">
    <citation type="submission" date="2019-07" db="EMBL/GenBank/DDBJ databases">
        <title>Whole genome shotgun sequence of Pseudonocardia sulfidoxydans NBRC 16205.</title>
        <authorList>
            <person name="Hosoyama A."/>
            <person name="Uohara A."/>
            <person name="Ohji S."/>
            <person name="Ichikawa N."/>
        </authorList>
    </citation>
    <scope>NUCLEOTIDE SEQUENCE [LARGE SCALE GENOMIC DNA]</scope>
    <source>
        <strain evidence="6 7">NBRC 16205</strain>
    </source>
</reference>
<organism evidence="6 7">
    <name type="scientific">Pseudonocardia sulfidoxydans NBRC 16205</name>
    <dbReference type="NCBI Taxonomy" id="1223511"/>
    <lineage>
        <taxon>Bacteria</taxon>
        <taxon>Bacillati</taxon>
        <taxon>Actinomycetota</taxon>
        <taxon>Actinomycetes</taxon>
        <taxon>Pseudonocardiales</taxon>
        <taxon>Pseudonocardiaceae</taxon>
        <taxon>Pseudonocardia</taxon>
    </lineage>
</organism>
<dbReference type="SUPFAM" id="SSF55073">
    <property type="entry name" value="Nucleotide cyclase"/>
    <property type="match status" value="1"/>
</dbReference>
<dbReference type="SMART" id="SM00086">
    <property type="entry name" value="PAC"/>
    <property type="match status" value="1"/>
</dbReference>
<evidence type="ECO:0000313" key="7">
    <source>
        <dbReference type="Proteomes" id="UP000321685"/>
    </source>
</evidence>
<evidence type="ECO:0000259" key="3">
    <source>
        <dbReference type="PROSITE" id="PS50113"/>
    </source>
</evidence>
<dbReference type="PANTHER" id="PTHR44757">
    <property type="entry name" value="DIGUANYLATE CYCLASE DGCP"/>
    <property type="match status" value="1"/>
</dbReference>
<dbReference type="Pfam" id="PF00990">
    <property type="entry name" value="GGDEF"/>
    <property type="match status" value="1"/>
</dbReference>
<gene>
    <name evidence="6" type="ORF">PSU4_27540</name>
</gene>
<evidence type="ECO:0000259" key="2">
    <source>
        <dbReference type="PROSITE" id="PS50112"/>
    </source>
</evidence>
<dbReference type="SMART" id="SM00091">
    <property type="entry name" value="PAS"/>
    <property type="match status" value="1"/>
</dbReference>
<proteinExistence type="predicted"/>
<keyword evidence="7" id="KW-1185">Reference proteome</keyword>
<dbReference type="PROSITE" id="PS50887">
    <property type="entry name" value="GGDEF"/>
    <property type="match status" value="1"/>
</dbReference>
<evidence type="ECO:0000259" key="4">
    <source>
        <dbReference type="PROSITE" id="PS50883"/>
    </source>
</evidence>
<dbReference type="RefSeq" id="WP_147107575.1">
    <property type="nucleotide sequence ID" value="NZ_BJVJ01000024.1"/>
</dbReference>
<evidence type="ECO:0000313" key="6">
    <source>
        <dbReference type="EMBL" id="GEL23800.1"/>
    </source>
</evidence>